<evidence type="ECO:0000259" key="3">
    <source>
        <dbReference type="Pfam" id="PF06580"/>
    </source>
</evidence>
<dbReference type="InterPro" id="IPR010559">
    <property type="entry name" value="Sig_transdc_His_kin_internal"/>
</dbReference>
<feature type="domain" description="Signal transduction histidine kinase internal region" evidence="3">
    <location>
        <begin position="176"/>
        <end position="253"/>
    </location>
</feature>
<keyword evidence="2" id="KW-1133">Transmembrane helix</keyword>
<dbReference type="Pfam" id="PF06580">
    <property type="entry name" value="His_kinase"/>
    <property type="match status" value="1"/>
</dbReference>
<dbReference type="EMBL" id="JBHRTI010000001">
    <property type="protein sequence ID" value="MFC3146028.1"/>
    <property type="molecule type" value="Genomic_DNA"/>
</dbReference>
<dbReference type="GO" id="GO:0004673">
    <property type="term" value="F:protein histidine kinase activity"/>
    <property type="evidence" value="ECO:0007669"/>
    <property type="project" value="UniProtKB-EC"/>
</dbReference>
<feature type="region of interest" description="Disordered" evidence="1">
    <location>
        <begin position="1"/>
        <end position="24"/>
    </location>
</feature>
<dbReference type="PANTHER" id="PTHR34220:SF7">
    <property type="entry name" value="SENSOR HISTIDINE KINASE YPDA"/>
    <property type="match status" value="1"/>
</dbReference>
<accession>A0ABV7GWI4</accession>
<dbReference type="Gene3D" id="3.30.565.10">
    <property type="entry name" value="Histidine kinase-like ATPase, C-terminal domain"/>
    <property type="match status" value="1"/>
</dbReference>
<evidence type="ECO:0000313" key="5">
    <source>
        <dbReference type="Proteomes" id="UP001595556"/>
    </source>
</evidence>
<sequence length="373" mass="40210">MIETRQDPADSSEPAALASAPASSVAPQAARDSLATRAPVLPDACNYGIALRLLLAINAVMLIATLPGSPSPQAWMESFVERAAVLEPAALASMLLSCSLRKLAAREARWLQWVTLALVVTCPAVLAHVVVMTMSQRELSTWGLLGVIVSALALGASASLALQWRSAQRQPALVAARVAALSARIRPHFFFNALNSTLGVIRSQPRVAESMIEDLAELFRGLATGDAVVPLADEALLARRYLAVEQQRLGNRLTVHWLQDHGLEDVLVPQLTLQPLVENAVRHGVEPAGEPEPVDVRIRAEGRVLIMRVENALPANPARGAHAAPRPGSQTALTNIRERLMLLHDLEASLDTQAARGRFTAELRIPLVRRRAD</sequence>
<dbReference type="RefSeq" id="WP_377300319.1">
    <property type="nucleotide sequence ID" value="NZ_CP180191.1"/>
</dbReference>
<organism evidence="4 5">
    <name type="scientific">Piscinibacterium candidicorallinum</name>
    <dbReference type="NCBI Taxonomy" id="1793872"/>
    <lineage>
        <taxon>Bacteria</taxon>
        <taxon>Pseudomonadati</taxon>
        <taxon>Pseudomonadota</taxon>
        <taxon>Betaproteobacteria</taxon>
        <taxon>Burkholderiales</taxon>
        <taxon>Piscinibacterium</taxon>
    </lineage>
</organism>
<feature type="transmembrane region" description="Helical" evidence="2">
    <location>
        <begin position="110"/>
        <end position="130"/>
    </location>
</feature>
<keyword evidence="4" id="KW-0418">Kinase</keyword>
<keyword evidence="4" id="KW-0808">Transferase</keyword>
<evidence type="ECO:0000256" key="1">
    <source>
        <dbReference type="SAM" id="MobiDB-lite"/>
    </source>
</evidence>
<proteinExistence type="predicted"/>
<protein>
    <submittedName>
        <fullName evidence="4">Sensor histidine kinase</fullName>
        <ecNumber evidence="4">2.7.13.3</ecNumber>
    </submittedName>
</protein>
<dbReference type="EC" id="2.7.13.3" evidence="4"/>
<keyword evidence="5" id="KW-1185">Reference proteome</keyword>
<reference evidence="5" key="1">
    <citation type="journal article" date="2019" name="Int. J. Syst. Evol. Microbiol.">
        <title>The Global Catalogue of Microorganisms (GCM) 10K type strain sequencing project: providing services to taxonomists for standard genome sequencing and annotation.</title>
        <authorList>
            <consortium name="The Broad Institute Genomics Platform"/>
            <consortium name="The Broad Institute Genome Sequencing Center for Infectious Disease"/>
            <person name="Wu L."/>
            <person name="Ma J."/>
        </authorList>
    </citation>
    <scope>NUCLEOTIDE SEQUENCE [LARGE SCALE GENOMIC DNA]</scope>
    <source>
        <strain evidence="5">KCTC 52168</strain>
    </source>
</reference>
<dbReference type="InterPro" id="IPR050640">
    <property type="entry name" value="Bact_2-comp_sensor_kinase"/>
</dbReference>
<keyword evidence="2" id="KW-0472">Membrane</keyword>
<keyword evidence="2" id="KW-0812">Transmembrane</keyword>
<feature type="transmembrane region" description="Helical" evidence="2">
    <location>
        <begin position="142"/>
        <end position="162"/>
    </location>
</feature>
<dbReference type="PANTHER" id="PTHR34220">
    <property type="entry name" value="SENSOR HISTIDINE KINASE YPDA"/>
    <property type="match status" value="1"/>
</dbReference>
<dbReference type="SUPFAM" id="SSF55874">
    <property type="entry name" value="ATPase domain of HSP90 chaperone/DNA topoisomerase II/histidine kinase"/>
    <property type="match status" value="1"/>
</dbReference>
<feature type="compositionally biased region" description="Low complexity" evidence="1">
    <location>
        <begin position="9"/>
        <end position="24"/>
    </location>
</feature>
<dbReference type="InterPro" id="IPR036890">
    <property type="entry name" value="HATPase_C_sf"/>
</dbReference>
<evidence type="ECO:0000313" key="4">
    <source>
        <dbReference type="EMBL" id="MFC3146028.1"/>
    </source>
</evidence>
<dbReference type="Proteomes" id="UP001595556">
    <property type="component" value="Unassembled WGS sequence"/>
</dbReference>
<comment type="caution">
    <text evidence="4">The sequence shown here is derived from an EMBL/GenBank/DDBJ whole genome shotgun (WGS) entry which is preliminary data.</text>
</comment>
<name>A0ABV7GWI4_9BURK</name>
<gene>
    <name evidence="4" type="ORF">ACFOEN_00070</name>
</gene>
<evidence type="ECO:0000256" key="2">
    <source>
        <dbReference type="SAM" id="Phobius"/>
    </source>
</evidence>